<comment type="caution">
    <text evidence="2">The sequence shown here is derived from an EMBL/GenBank/DDBJ whole genome shotgun (WGS) entry which is preliminary data.</text>
</comment>
<reference evidence="2 3" key="1">
    <citation type="journal article" date="2014" name="PLoS Genet.">
        <title>The Genome of Spironucleus salmonicida Highlights a Fish Pathogen Adapted to Fluctuating Environments.</title>
        <authorList>
            <person name="Xu F."/>
            <person name="Jerlstrom-Hultqvist J."/>
            <person name="Einarsson E."/>
            <person name="Astvaldsson A."/>
            <person name="Svard S.G."/>
            <person name="Andersson J.O."/>
        </authorList>
    </citation>
    <scope>NUCLEOTIDE SEQUENCE [LARGE SCALE GENOMIC DNA]</scope>
    <source>
        <strain evidence="2 3">ATCC 50377</strain>
    </source>
</reference>
<keyword evidence="1" id="KW-0732">Signal</keyword>
<dbReference type="EMBL" id="AUWU02000006">
    <property type="protein sequence ID" value="KAH0571854.1"/>
    <property type="molecule type" value="Genomic_DNA"/>
</dbReference>
<dbReference type="Proteomes" id="UP000018208">
    <property type="component" value="Unassembled WGS sequence"/>
</dbReference>
<dbReference type="GeneID" id="94300073"/>
<protein>
    <submittedName>
        <fullName evidence="2">Uncharacterized protein</fullName>
    </submittedName>
</protein>
<feature type="signal peptide" evidence="1">
    <location>
        <begin position="1"/>
        <end position="18"/>
    </location>
</feature>
<dbReference type="AlphaFoldDB" id="A0A9P8LPK1"/>
<proteinExistence type="predicted"/>
<name>A0A9P8LPK1_9EUKA</name>
<evidence type="ECO:0000313" key="2">
    <source>
        <dbReference type="EMBL" id="KAH0571854.1"/>
    </source>
</evidence>
<sequence>MTPILIFVILQFPCRKSAIFTQDDRKNSEILVQVNLEDAGKLQDQVLVALIVEVTLGFEKLAKMVFSDMFRFWMFLLMIQRRGSLVQNIGNIVIGLSASRTICCIRCKG</sequence>
<dbReference type="KEGG" id="ssao:94300073"/>
<keyword evidence="3" id="KW-1185">Reference proteome</keyword>
<evidence type="ECO:0000313" key="3">
    <source>
        <dbReference type="Proteomes" id="UP000018208"/>
    </source>
</evidence>
<feature type="chain" id="PRO_5040264893" evidence="1">
    <location>
        <begin position="19"/>
        <end position="109"/>
    </location>
</feature>
<accession>A0A9P8LPK1</accession>
<dbReference type="RefSeq" id="XP_067762627.1">
    <property type="nucleotide sequence ID" value="XM_067909871.1"/>
</dbReference>
<organism evidence="2 3">
    <name type="scientific">Spironucleus salmonicida</name>
    <dbReference type="NCBI Taxonomy" id="348837"/>
    <lineage>
        <taxon>Eukaryota</taxon>
        <taxon>Metamonada</taxon>
        <taxon>Diplomonadida</taxon>
        <taxon>Hexamitidae</taxon>
        <taxon>Hexamitinae</taxon>
        <taxon>Spironucleus</taxon>
    </lineage>
</organism>
<gene>
    <name evidence="2" type="ORF">SS50377_26050</name>
</gene>
<evidence type="ECO:0000256" key="1">
    <source>
        <dbReference type="SAM" id="SignalP"/>
    </source>
</evidence>